<accession>A0A2P2QCH8</accession>
<dbReference type="EMBL" id="GGEC01084155">
    <property type="protein sequence ID" value="MBX64639.1"/>
    <property type="molecule type" value="Transcribed_RNA"/>
</dbReference>
<dbReference type="AlphaFoldDB" id="A0A2P2QCH8"/>
<organism evidence="1">
    <name type="scientific">Rhizophora mucronata</name>
    <name type="common">Asiatic mangrove</name>
    <dbReference type="NCBI Taxonomy" id="61149"/>
    <lineage>
        <taxon>Eukaryota</taxon>
        <taxon>Viridiplantae</taxon>
        <taxon>Streptophyta</taxon>
        <taxon>Embryophyta</taxon>
        <taxon>Tracheophyta</taxon>
        <taxon>Spermatophyta</taxon>
        <taxon>Magnoliopsida</taxon>
        <taxon>eudicotyledons</taxon>
        <taxon>Gunneridae</taxon>
        <taxon>Pentapetalae</taxon>
        <taxon>rosids</taxon>
        <taxon>fabids</taxon>
        <taxon>Malpighiales</taxon>
        <taxon>Rhizophoraceae</taxon>
        <taxon>Rhizophora</taxon>
    </lineage>
</organism>
<sequence length="45" mass="5569">MQLEIASDTFRFRPMRHRQEKTTFQLQMARDNCLLFRRKITWIGP</sequence>
<reference evidence="1" key="1">
    <citation type="submission" date="2018-02" db="EMBL/GenBank/DDBJ databases">
        <title>Rhizophora mucronata_Transcriptome.</title>
        <authorList>
            <person name="Meera S.P."/>
            <person name="Sreeshan A."/>
            <person name="Augustine A."/>
        </authorList>
    </citation>
    <scope>NUCLEOTIDE SEQUENCE</scope>
    <source>
        <tissue evidence="1">Leaf</tissue>
    </source>
</reference>
<evidence type="ECO:0000313" key="1">
    <source>
        <dbReference type="EMBL" id="MBX64639.1"/>
    </source>
</evidence>
<name>A0A2P2QCH8_RHIMU</name>
<protein>
    <submittedName>
        <fullName evidence="1">Uncharacterized protein</fullName>
    </submittedName>
</protein>
<proteinExistence type="predicted"/>